<protein>
    <recommendedName>
        <fullName evidence="3">CCHC-type domain-containing protein</fullName>
    </recommendedName>
</protein>
<dbReference type="InterPro" id="IPR001878">
    <property type="entry name" value="Znf_CCHC"/>
</dbReference>
<dbReference type="Pfam" id="PF00098">
    <property type="entry name" value="zf-CCHC"/>
    <property type="match status" value="1"/>
</dbReference>
<evidence type="ECO:0000313" key="5">
    <source>
        <dbReference type="Proteomes" id="UP000811246"/>
    </source>
</evidence>
<dbReference type="GO" id="GO:0003676">
    <property type="term" value="F:nucleic acid binding"/>
    <property type="evidence" value="ECO:0007669"/>
    <property type="project" value="InterPro"/>
</dbReference>
<dbReference type="GO" id="GO:0008270">
    <property type="term" value="F:zinc ion binding"/>
    <property type="evidence" value="ECO:0007669"/>
    <property type="project" value="UniProtKB-KW"/>
</dbReference>
<sequence length="199" mass="22881">MVKFDGSGNFRFWQRKVKDLLVQQGLVKALYGKQLVGMDDMDWKELEAKAVATIRLCLADDVMYHVMDDESPAEVWLKLERKETLELEEITSALLGFRQRKKASDENTQGEGLVVKGNQERGRNKSRSRSSKNKARSKSRKRKDITCFKCRTKGHIKRDCLEKKNGNIENKEGPSKSANIVEEVILQILGFWIQHVLIT</sequence>
<keyword evidence="1" id="KW-0479">Metal-binding</keyword>
<evidence type="ECO:0000256" key="2">
    <source>
        <dbReference type="SAM" id="MobiDB-lite"/>
    </source>
</evidence>
<evidence type="ECO:0000313" key="4">
    <source>
        <dbReference type="EMBL" id="KAG6675849.1"/>
    </source>
</evidence>
<evidence type="ECO:0000259" key="3">
    <source>
        <dbReference type="PROSITE" id="PS50158"/>
    </source>
</evidence>
<gene>
    <name evidence="4" type="ORF">I3842_15G125400</name>
</gene>
<accession>A0A922AFP7</accession>
<evidence type="ECO:0000256" key="1">
    <source>
        <dbReference type="PROSITE-ProRule" id="PRU00047"/>
    </source>
</evidence>
<dbReference type="PROSITE" id="PS50158">
    <property type="entry name" value="ZF_CCHC"/>
    <property type="match status" value="1"/>
</dbReference>
<feature type="compositionally biased region" description="Basic residues" evidence="2">
    <location>
        <begin position="124"/>
        <end position="143"/>
    </location>
</feature>
<dbReference type="AlphaFoldDB" id="A0A922AFP7"/>
<feature type="region of interest" description="Disordered" evidence="2">
    <location>
        <begin position="106"/>
        <end position="143"/>
    </location>
</feature>
<dbReference type="EMBL" id="CM031839">
    <property type="protein sequence ID" value="KAG6675849.1"/>
    <property type="molecule type" value="Genomic_DNA"/>
</dbReference>
<feature type="domain" description="CCHC-type" evidence="3">
    <location>
        <begin position="147"/>
        <end position="160"/>
    </location>
</feature>
<organism evidence="4 5">
    <name type="scientific">Carya illinoinensis</name>
    <name type="common">Pecan</name>
    <dbReference type="NCBI Taxonomy" id="32201"/>
    <lineage>
        <taxon>Eukaryota</taxon>
        <taxon>Viridiplantae</taxon>
        <taxon>Streptophyta</taxon>
        <taxon>Embryophyta</taxon>
        <taxon>Tracheophyta</taxon>
        <taxon>Spermatophyta</taxon>
        <taxon>Magnoliopsida</taxon>
        <taxon>eudicotyledons</taxon>
        <taxon>Gunneridae</taxon>
        <taxon>Pentapetalae</taxon>
        <taxon>rosids</taxon>
        <taxon>fabids</taxon>
        <taxon>Fagales</taxon>
        <taxon>Juglandaceae</taxon>
        <taxon>Carya</taxon>
    </lineage>
</organism>
<keyword evidence="1" id="KW-0862">Zinc</keyword>
<dbReference type="Proteomes" id="UP000811246">
    <property type="component" value="Chromosome 15"/>
</dbReference>
<reference evidence="4" key="1">
    <citation type="submission" date="2021-01" db="EMBL/GenBank/DDBJ databases">
        <authorList>
            <person name="Lovell J.T."/>
            <person name="Bentley N."/>
            <person name="Bhattarai G."/>
            <person name="Jenkins J.W."/>
            <person name="Sreedasyam A."/>
            <person name="Alarcon Y."/>
            <person name="Bock C."/>
            <person name="Boston L."/>
            <person name="Carlson J."/>
            <person name="Cervantes K."/>
            <person name="Clermont K."/>
            <person name="Krom N."/>
            <person name="Kubenka K."/>
            <person name="Mamidi S."/>
            <person name="Mattison C."/>
            <person name="Monteros M."/>
            <person name="Pisani C."/>
            <person name="Plott C."/>
            <person name="Rajasekar S."/>
            <person name="Rhein H.S."/>
            <person name="Rohla C."/>
            <person name="Song M."/>
            <person name="Hilaire R.S."/>
            <person name="Shu S."/>
            <person name="Wells L."/>
            <person name="Wang X."/>
            <person name="Webber J."/>
            <person name="Heerema R.J."/>
            <person name="Klein P."/>
            <person name="Conner P."/>
            <person name="Grauke L."/>
            <person name="Grimwood J."/>
            <person name="Schmutz J."/>
            <person name="Randall J.J."/>
        </authorList>
    </citation>
    <scope>NUCLEOTIDE SEQUENCE</scope>
    <source>
        <tissue evidence="4">Leaf</tissue>
    </source>
</reference>
<proteinExistence type="predicted"/>
<keyword evidence="1" id="KW-0863">Zinc-finger</keyword>
<comment type="caution">
    <text evidence="4">The sequence shown here is derived from an EMBL/GenBank/DDBJ whole genome shotgun (WGS) entry which is preliminary data.</text>
</comment>
<name>A0A922AFP7_CARIL</name>